<dbReference type="Proteomes" id="UP000823388">
    <property type="component" value="Chromosome 2K"/>
</dbReference>
<dbReference type="Pfam" id="PF00380">
    <property type="entry name" value="Ribosomal_S9"/>
    <property type="match status" value="1"/>
</dbReference>
<name>A0A8T0WNK7_PANVG</name>
<evidence type="ECO:0000256" key="5">
    <source>
        <dbReference type="SAM" id="MobiDB-lite"/>
    </source>
</evidence>
<dbReference type="EMBL" id="CM029039">
    <property type="protein sequence ID" value="KAG2647296.1"/>
    <property type="molecule type" value="Genomic_DNA"/>
</dbReference>
<feature type="region of interest" description="Disordered" evidence="5">
    <location>
        <begin position="50"/>
        <end position="77"/>
    </location>
</feature>
<accession>A0A8T0WNK7</accession>
<dbReference type="InterPro" id="IPR020574">
    <property type="entry name" value="Ribosomal_uS9_CS"/>
</dbReference>
<dbReference type="GO" id="GO:0003735">
    <property type="term" value="F:structural constituent of ribosome"/>
    <property type="evidence" value="ECO:0007669"/>
    <property type="project" value="InterPro"/>
</dbReference>
<dbReference type="AlphaFoldDB" id="A0A8T0WNK7"/>
<evidence type="ECO:0008006" key="8">
    <source>
        <dbReference type="Google" id="ProtNLM"/>
    </source>
</evidence>
<dbReference type="PROSITE" id="PS00360">
    <property type="entry name" value="RIBOSOMAL_S9"/>
    <property type="match status" value="1"/>
</dbReference>
<dbReference type="InterPro" id="IPR000754">
    <property type="entry name" value="Ribosomal_uS9"/>
</dbReference>
<comment type="similarity">
    <text evidence="1 4">Belongs to the universal ribosomal protein uS9 family.</text>
</comment>
<dbReference type="PANTHER" id="PTHR21569">
    <property type="entry name" value="RIBOSOMAL PROTEIN S9"/>
    <property type="match status" value="1"/>
</dbReference>
<evidence type="ECO:0000313" key="6">
    <source>
        <dbReference type="EMBL" id="KAG2647296.1"/>
    </source>
</evidence>
<gene>
    <name evidence="6" type="ORF">PVAP13_2KG579100</name>
</gene>
<organism evidence="6 7">
    <name type="scientific">Panicum virgatum</name>
    <name type="common">Blackwell switchgrass</name>
    <dbReference type="NCBI Taxonomy" id="38727"/>
    <lineage>
        <taxon>Eukaryota</taxon>
        <taxon>Viridiplantae</taxon>
        <taxon>Streptophyta</taxon>
        <taxon>Embryophyta</taxon>
        <taxon>Tracheophyta</taxon>
        <taxon>Spermatophyta</taxon>
        <taxon>Magnoliopsida</taxon>
        <taxon>Liliopsida</taxon>
        <taxon>Poales</taxon>
        <taxon>Poaceae</taxon>
        <taxon>PACMAD clade</taxon>
        <taxon>Panicoideae</taxon>
        <taxon>Panicodae</taxon>
        <taxon>Paniceae</taxon>
        <taxon>Panicinae</taxon>
        <taxon>Panicum</taxon>
        <taxon>Panicum sect. Hiantes</taxon>
    </lineage>
</organism>
<dbReference type="InterPro" id="IPR014721">
    <property type="entry name" value="Ribsml_uS5_D2-typ_fold_subgr"/>
</dbReference>
<dbReference type="GO" id="GO:0022627">
    <property type="term" value="C:cytosolic small ribosomal subunit"/>
    <property type="evidence" value="ECO:0007669"/>
    <property type="project" value="TreeGrafter"/>
</dbReference>
<reference evidence="6" key="1">
    <citation type="submission" date="2020-05" db="EMBL/GenBank/DDBJ databases">
        <title>WGS assembly of Panicum virgatum.</title>
        <authorList>
            <person name="Lovell J.T."/>
            <person name="Jenkins J."/>
            <person name="Shu S."/>
            <person name="Juenger T.E."/>
            <person name="Schmutz J."/>
        </authorList>
    </citation>
    <scope>NUCLEOTIDE SEQUENCE</scope>
    <source>
        <strain evidence="6">AP13</strain>
    </source>
</reference>
<proteinExistence type="inferred from homology"/>
<dbReference type="GO" id="GO:0003723">
    <property type="term" value="F:RNA binding"/>
    <property type="evidence" value="ECO:0007669"/>
    <property type="project" value="TreeGrafter"/>
</dbReference>
<dbReference type="GO" id="GO:0006412">
    <property type="term" value="P:translation"/>
    <property type="evidence" value="ECO:0007669"/>
    <property type="project" value="InterPro"/>
</dbReference>
<protein>
    <recommendedName>
        <fullName evidence="8">30S ribosomal protein S9, chloroplastic</fullName>
    </recommendedName>
</protein>
<evidence type="ECO:0000256" key="4">
    <source>
        <dbReference type="RuleBase" id="RU003815"/>
    </source>
</evidence>
<keyword evidence="7" id="KW-1185">Reference proteome</keyword>
<keyword evidence="2 4" id="KW-0689">Ribosomal protein</keyword>
<feature type="compositionally biased region" description="Acidic residues" evidence="5">
    <location>
        <begin position="168"/>
        <end position="179"/>
    </location>
</feature>
<dbReference type="Gene3D" id="3.30.230.10">
    <property type="match status" value="1"/>
</dbReference>
<dbReference type="SUPFAM" id="SSF54211">
    <property type="entry name" value="Ribosomal protein S5 domain 2-like"/>
    <property type="match status" value="1"/>
</dbReference>
<evidence type="ECO:0000313" key="7">
    <source>
        <dbReference type="Proteomes" id="UP000823388"/>
    </source>
</evidence>
<dbReference type="InterPro" id="IPR020568">
    <property type="entry name" value="Ribosomal_Su5_D2-typ_SF"/>
</dbReference>
<evidence type="ECO:0000256" key="2">
    <source>
        <dbReference type="ARBA" id="ARBA00022980"/>
    </source>
</evidence>
<dbReference type="PANTHER" id="PTHR21569:SF1">
    <property type="entry name" value="SMALL RIBOSOMAL SUBUNIT PROTEIN US9M"/>
    <property type="match status" value="1"/>
</dbReference>
<keyword evidence="3 4" id="KW-0687">Ribonucleoprotein</keyword>
<feature type="region of interest" description="Disordered" evidence="5">
    <location>
        <begin position="128"/>
        <end position="187"/>
    </location>
</feature>
<evidence type="ECO:0000256" key="3">
    <source>
        <dbReference type="ARBA" id="ARBA00023274"/>
    </source>
</evidence>
<evidence type="ECO:0000256" key="1">
    <source>
        <dbReference type="ARBA" id="ARBA00005251"/>
    </source>
</evidence>
<sequence>MLLRRLLLSSRHFRHGLQTVAPATSASSSPLPFGRLRDLLPSRVLSPRLLSTSGRDDDGNKPWSFAADSGDPDPFAQEDAAADAGEALPVGPAAVADEPWTKGFGVEGENGDVFEGIYKEVASAVPASGEAAPAGDEEQWTLSGDEKDPFADSVLGEGIDGIQREGGGLDELDGGEDPEAELKRQKNMEREKELMEILKGPNRAFGDLIANSGITEGMIDSLILLKDVRDVPGLPPLSEIEDEGIQKLSATSSRAEVERQKQEEIAKARVRQVDEKGRAYGTGKRKCSIARVWIEPVTKNLGLFDVTCTVKGGGISGQVGAIRLGISRALQNWEPGLRPYLKAAGYLTRDSRVVERKKPGKAKARKSFQWVKR</sequence>
<comment type="caution">
    <text evidence="6">The sequence shown here is derived from an EMBL/GenBank/DDBJ whole genome shotgun (WGS) entry which is preliminary data.</text>
</comment>